<feature type="domain" description="C2H2-type" evidence="12">
    <location>
        <begin position="595"/>
        <end position="622"/>
    </location>
</feature>
<feature type="domain" description="C2H2-type" evidence="12">
    <location>
        <begin position="695"/>
        <end position="722"/>
    </location>
</feature>
<feature type="region of interest" description="Disordered" evidence="11">
    <location>
        <begin position="1"/>
        <end position="54"/>
    </location>
</feature>
<dbReference type="InterPro" id="IPR013087">
    <property type="entry name" value="Znf_C2H2_type"/>
</dbReference>
<feature type="domain" description="C2H2-type" evidence="12">
    <location>
        <begin position="1104"/>
        <end position="1132"/>
    </location>
</feature>
<feature type="domain" description="C2H2-type" evidence="12">
    <location>
        <begin position="931"/>
        <end position="958"/>
    </location>
</feature>
<evidence type="ECO:0000256" key="3">
    <source>
        <dbReference type="ARBA" id="ARBA00022737"/>
    </source>
</evidence>
<evidence type="ECO:0000256" key="8">
    <source>
        <dbReference type="ARBA" id="ARBA00023163"/>
    </source>
</evidence>
<feature type="region of interest" description="Disordered" evidence="11">
    <location>
        <begin position="775"/>
        <end position="822"/>
    </location>
</feature>
<evidence type="ECO:0000313" key="13">
    <source>
        <dbReference type="EMBL" id="KAJ3597702.1"/>
    </source>
</evidence>
<feature type="compositionally biased region" description="Low complexity" evidence="11">
    <location>
        <begin position="803"/>
        <end position="814"/>
    </location>
</feature>
<feature type="compositionally biased region" description="Basic residues" evidence="11">
    <location>
        <begin position="1273"/>
        <end position="1292"/>
    </location>
</feature>
<feature type="compositionally biased region" description="Low complexity" evidence="11">
    <location>
        <begin position="1140"/>
        <end position="1158"/>
    </location>
</feature>
<feature type="region of interest" description="Disordered" evidence="11">
    <location>
        <begin position="1009"/>
        <end position="1049"/>
    </location>
</feature>
<comment type="subcellular location">
    <subcellularLocation>
        <location evidence="1">Nucleus</location>
    </subcellularLocation>
</comment>
<feature type="compositionally biased region" description="Polar residues" evidence="11">
    <location>
        <begin position="1018"/>
        <end position="1049"/>
    </location>
</feature>
<feature type="region of interest" description="Disordered" evidence="11">
    <location>
        <begin position="638"/>
        <end position="657"/>
    </location>
</feature>
<keyword evidence="7" id="KW-0238">DNA-binding</keyword>
<dbReference type="SMART" id="SM00355">
    <property type="entry name" value="ZnF_C2H2"/>
    <property type="match status" value="12"/>
</dbReference>
<feature type="compositionally biased region" description="Basic residues" evidence="11">
    <location>
        <begin position="402"/>
        <end position="413"/>
    </location>
</feature>
<evidence type="ECO:0000256" key="1">
    <source>
        <dbReference type="ARBA" id="ARBA00004123"/>
    </source>
</evidence>
<feature type="compositionally biased region" description="Polar residues" evidence="11">
    <location>
        <begin position="37"/>
        <end position="49"/>
    </location>
</feature>
<proteinExistence type="predicted"/>
<evidence type="ECO:0000256" key="5">
    <source>
        <dbReference type="ARBA" id="ARBA00022833"/>
    </source>
</evidence>
<feature type="compositionally biased region" description="Low complexity" evidence="11">
    <location>
        <begin position="265"/>
        <end position="293"/>
    </location>
</feature>
<protein>
    <recommendedName>
        <fullName evidence="12">C2H2-type domain-containing protein</fullName>
    </recommendedName>
</protein>
<evidence type="ECO:0000256" key="10">
    <source>
        <dbReference type="PROSITE-ProRule" id="PRU00042"/>
    </source>
</evidence>
<feature type="compositionally biased region" description="Pro residues" evidence="11">
    <location>
        <begin position="1293"/>
        <end position="1304"/>
    </location>
</feature>
<dbReference type="PANTHER" id="PTHR23226">
    <property type="entry name" value="ZINC FINGER AND SCAN DOMAIN-CONTAINING"/>
    <property type="match status" value="1"/>
</dbReference>
<dbReference type="Gene3D" id="3.30.160.60">
    <property type="entry name" value="Classic Zinc Finger"/>
    <property type="match status" value="8"/>
</dbReference>
<feature type="compositionally biased region" description="Low complexity" evidence="11">
    <location>
        <begin position="1"/>
        <end position="34"/>
    </location>
</feature>
<feature type="region of interest" description="Disordered" evidence="11">
    <location>
        <begin position="1270"/>
        <end position="1362"/>
    </location>
</feature>
<keyword evidence="2" id="KW-0479">Metal-binding</keyword>
<keyword evidence="9" id="KW-0539">Nucleus</keyword>
<name>A0A9Q0IER5_9TELE</name>
<feature type="domain" description="C2H2-type" evidence="12">
    <location>
        <begin position="959"/>
        <end position="986"/>
    </location>
</feature>
<dbReference type="FunFam" id="3.30.160.60:FF:000100">
    <property type="entry name" value="Zinc finger 45-like"/>
    <property type="match status" value="2"/>
</dbReference>
<dbReference type="FunFam" id="3.30.160.60:FF:000446">
    <property type="entry name" value="Zinc finger protein"/>
    <property type="match status" value="2"/>
</dbReference>
<feature type="compositionally biased region" description="Low complexity" evidence="11">
    <location>
        <begin position="861"/>
        <end position="870"/>
    </location>
</feature>
<dbReference type="GO" id="GO:0005634">
    <property type="term" value="C:nucleus"/>
    <property type="evidence" value="ECO:0007669"/>
    <property type="project" value="UniProtKB-SubCell"/>
</dbReference>
<feature type="compositionally biased region" description="Basic residues" evidence="11">
    <location>
        <begin position="893"/>
        <end position="902"/>
    </location>
</feature>
<feature type="compositionally biased region" description="Polar residues" evidence="11">
    <location>
        <begin position="1126"/>
        <end position="1139"/>
    </location>
</feature>
<feature type="region of interest" description="Disordered" evidence="11">
    <location>
        <begin position="165"/>
        <end position="210"/>
    </location>
</feature>
<dbReference type="FunFam" id="3.30.160.60:FF:000624">
    <property type="entry name" value="zinc finger protein 697"/>
    <property type="match status" value="2"/>
</dbReference>
<evidence type="ECO:0000256" key="9">
    <source>
        <dbReference type="ARBA" id="ARBA00023242"/>
    </source>
</evidence>
<dbReference type="FunFam" id="3.30.160.60:FF:000325">
    <property type="entry name" value="ZFP90 zinc finger protein"/>
    <property type="match status" value="1"/>
</dbReference>
<dbReference type="PANTHER" id="PTHR23226:SF416">
    <property type="entry name" value="FI01424P"/>
    <property type="match status" value="1"/>
</dbReference>
<evidence type="ECO:0000313" key="14">
    <source>
        <dbReference type="Proteomes" id="UP001148018"/>
    </source>
</evidence>
<feature type="domain" description="C2H2-type" evidence="12">
    <location>
        <begin position="987"/>
        <end position="1014"/>
    </location>
</feature>
<dbReference type="Pfam" id="PF00096">
    <property type="entry name" value="zf-C2H2"/>
    <property type="match status" value="5"/>
</dbReference>
<sequence length="1540" mass="163366">MESEGSGRSGGSSSSRSNRSGGSSGSLIGKSLDSSRTDFSFSRGSSNIASPFGRSASVSSGGIIVAGPGAGGVAPTPPCASEWEMFQFGKYNLDIIEMLSGHQAHQFKGLGLDRQLQHQQQVQLHQHQLQQQQQQAESSGALLSGLGLAPLQGSRSNFSDSASIFAKMSAPPPPPLQQQPPSSQSSRSKSSKMSGSSSSHTSGYPQFLRSFHPSESTLAPEQLHPGVSRFEHFAGGSSAGGGSGGLGGLVTSAPPPPPPLHPGLSVPQASPGPSSSSPSPSSSVATSINPSSSGAVSTLGHQLVGTQSDARSLHQQFSCMLAANQYFLSGVPANASLEQFLVQQGTHNHLGIGLSQPGGDSGSGLAPPPALHSSHSHGHTTPQPQPSLQQPQPQQLPPHTLSHPHSHSHHHLHPGSQPSSLSGFDFQGIPVLSSNQIASLMQQEGGLPLPLPLHLSLSKDDGKGENSGGGSGSSSRRKKAMVGYLPQRKSENPSSNSNSSHGHTSHAGNPNTSTSGGGGLSHGQPPALIGGGVGGENPSLHASSSSSSSVVSSSSSAPSSTVASVLVNKNSHLSKHDNQGPLQHNTTQLEEDCVYNCGECNKSFNHLSSLRRHLRMHEPTAAGTSNTSATGPNPIHIKAQPDPCLPHSTQDTAPPSANSCSTPDKIFSCSDCGKGFKKKGHLLQHGVIHSSARPYGCSTCSRAFNRRESLTRHEKIHEEKPFRCPACGRSFRESTSLLNHAASGTCGKPGYHDDHHSQGNPSPCYSGASPCGGGMGGPALRKTPLAPTLHPHPPSQSQHHHQQQQPHLPLSSLLDDSEDDVTSSVNHAISAITAASGSGNRGDDRGDIIGGLLGGLGLGPLGSPSSTSGIDKSFRGGGNHGNINNNPQNATVKPKRPRKPRAKKDPNAPGQPHKRRQYTPRSGPSGLPRPYLCSVCGKGFARRETLRRHDRVHTGEKSHHCSVCGKYFREAFHLSKHQTVHSGSKNYKCAICGKEFGYSQSLRRHRKLHQKGEIEEVPTTTAGDNLNSFNPNPQCSVAQDSSQNEANTSSSYYSYAHDVKPQGSDTQPPPRLYTCAICWKSFRHHFHLTAHHQTVHEGGGEKLFCCEVCGKAFAYSNSLTRHRQSQHGLTRAEQSNPRESSGASADSRGGADAGQSASESEAATNVLLQMAPSAEAHGGHGVVTHSHPQGAPQPPAGYSPLFYDTATAPPPAANALPYSQPLPPNSTIIPIRHQHSPAGVKGEHIYPAGSRSRTLHTTAPFQPLTELPSTEHHHLHHHHSHHHHNPHHHHHPPPPPAPFPPPPGTQSHHHHEPSTQFSPDEMKRRAAKKKNSLQRGEVGTKWGSSDTARVKGEKRGRRMGSARRMRLKNKKPGTLLLKIRRGGAAGGGGYELVTTGGAKGQIMRSLKAPVKNFTCPICPNAMFSCQAGLLVHRALKHPQKALSPQERLQCSACGKQSPSPLAAFAHRATHRARGSFSCRRCSTRFWNATLLHRHQAFCRRRARRLQRGSAVSLTPSKVAAHRGNKEDHGESSFQQEVYRY</sequence>
<feature type="compositionally biased region" description="Polar residues" evidence="11">
    <location>
        <begin position="1531"/>
        <end position="1540"/>
    </location>
</feature>
<keyword evidence="6" id="KW-0805">Transcription regulation</keyword>
<feature type="region of interest" description="Disordered" evidence="11">
    <location>
        <begin position="351"/>
        <end position="424"/>
    </location>
</feature>
<evidence type="ECO:0000256" key="2">
    <source>
        <dbReference type="ARBA" id="ARBA00022723"/>
    </source>
</evidence>
<dbReference type="InterPro" id="IPR036236">
    <property type="entry name" value="Znf_C2H2_sf"/>
</dbReference>
<comment type="caution">
    <text evidence="13">The sequence shown here is derived from an EMBL/GenBank/DDBJ whole genome shotgun (WGS) entry which is preliminary data.</text>
</comment>
<dbReference type="PROSITE" id="PS50157">
    <property type="entry name" value="ZINC_FINGER_C2H2_2"/>
    <property type="match status" value="9"/>
</dbReference>
<feature type="region of interest" description="Disordered" evidence="11">
    <location>
        <begin position="1509"/>
        <end position="1540"/>
    </location>
</feature>
<dbReference type="SUPFAM" id="SSF57667">
    <property type="entry name" value="beta-beta-alpha zinc fingers"/>
    <property type="match status" value="7"/>
</dbReference>
<feature type="region of interest" description="Disordered" evidence="11">
    <location>
        <begin position="451"/>
        <end position="558"/>
    </location>
</feature>
<evidence type="ECO:0000256" key="4">
    <source>
        <dbReference type="ARBA" id="ARBA00022771"/>
    </source>
</evidence>
<organism evidence="13 14">
    <name type="scientific">Muraenolepis orangiensis</name>
    <name type="common">Patagonian moray cod</name>
    <dbReference type="NCBI Taxonomy" id="630683"/>
    <lineage>
        <taxon>Eukaryota</taxon>
        <taxon>Metazoa</taxon>
        <taxon>Chordata</taxon>
        <taxon>Craniata</taxon>
        <taxon>Vertebrata</taxon>
        <taxon>Euteleostomi</taxon>
        <taxon>Actinopterygii</taxon>
        <taxon>Neopterygii</taxon>
        <taxon>Teleostei</taxon>
        <taxon>Neoteleostei</taxon>
        <taxon>Acanthomorphata</taxon>
        <taxon>Zeiogadaria</taxon>
        <taxon>Gadariae</taxon>
        <taxon>Gadiformes</taxon>
        <taxon>Muraenolepidoidei</taxon>
        <taxon>Muraenolepididae</taxon>
        <taxon>Muraenolepis</taxon>
    </lineage>
</organism>
<dbReference type="GO" id="GO:0000981">
    <property type="term" value="F:DNA-binding transcription factor activity, RNA polymerase II-specific"/>
    <property type="evidence" value="ECO:0007669"/>
    <property type="project" value="TreeGrafter"/>
</dbReference>
<gene>
    <name evidence="13" type="ORF">NHX12_001219</name>
</gene>
<feature type="region of interest" description="Disordered" evidence="11">
    <location>
        <begin position="860"/>
        <end position="926"/>
    </location>
</feature>
<feature type="compositionally biased region" description="Low complexity" evidence="11">
    <location>
        <begin position="542"/>
        <end position="558"/>
    </location>
</feature>
<keyword evidence="3" id="KW-0677">Repeat</keyword>
<feature type="domain" description="C2H2-type" evidence="12">
    <location>
        <begin position="1073"/>
        <end position="1101"/>
    </location>
</feature>
<evidence type="ECO:0000256" key="7">
    <source>
        <dbReference type="ARBA" id="ARBA00023125"/>
    </source>
</evidence>
<feature type="region of interest" description="Disordered" evidence="11">
    <location>
        <begin position="230"/>
        <end position="300"/>
    </location>
</feature>
<reference evidence="13" key="1">
    <citation type="submission" date="2022-07" db="EMBL/GenBank/DDBJ databases">
        <title>Chromosome-level genome of Muraenolepis orangiensis.</title>
        <authorList>
            <person name="Kim J."/>
        </authorList>
    </citation>
    <scope>NUCLEOTIDE SEQUENCE</scope>
    <source>
        <strain evidence="13">KU_S4_2022</strain>
        <tissue evidence="13">Muscle</tissue>
    </source>
</reference>
<dbReference type="EMBL" id="JANIIK010000109">
    <property type="protein sequence ID" value="KAJ3597702.1"/>
    <property type="molecule type" value="Genomic_DNA"/>
</dbReference>
<feature type="compositionally biased region" description="Low complexity" evidence="11">
    <location>
        <begin position="492"/>
        <end position="514"/>
    </location>
</feature>
<keyword evidence="4 10" id="KW-0863">Zinc-finger</keyword>
<feature type="compositionally biased region" description="Low complexity" evidence="11">
    <location>
        <begin position="386"/>
        <end position="401"/>
    </location>
</feature>
<feature type="compositionally biased region" description="Gly residues" evidence="11">
    <location>
        <begin position="237"/>
        <end position="248"/>
    </location>
</feature>
<evidence type="ECO:0000259" key="12">
    <source>
        <dbReference type="PROSITE" id="PS50157"/>
    </source>
</evidence>
<dbReference type="Pfam" id="PF13912">
    <property type="entry name" value="zf-C2H2_6"/>
    <property type="match status" value="1"/>
</dbReference>
<keyword evidence="14" id="KW-1185">Reference proteome</keyword>
<feature type="domain" description="C2H2-type" evidence="12">
    <location>
        <begin position="667"/>
        <end position="694"/>
    </location>
</feature>
<evidence type="ECO:0000256" key="6">
    <source>
        <dbReference type="ARBA" id="ARBA00023015"/>
    </source>
</evidence>
<dbReference type="OrthoDB" id="8922241at2759"/>
<feature type="region of interest" description="Disordered" evidence="11">
    <location>
        <begin position="1177"/>
        <end position="1205"/>
    </location>
</feature>
<feature type="region of interest" description="Disordered" evidence="11">
    <location>
        <begin position="1121"/>
        <end position="1161"/>
    </location>
</feature>
<keyword evidence="5" id="KW-0862">Zinc</keyword>
<dbReference type="GO" id="GO:0000978">
    <property type="term" value="F:RNA polymerase II cis-regulatory region sequence-specific DNA binding"/>
    <property type="evidence" value="ECO:0007669"/>
    <property type="project" value="TreeGrafter"/>
</dbReference>
<accession>A0A9Q0IER5</accession>
<feature type="compositionally biased region" description="Polar residues" evidence="11">
    <location>
        <begin position="647"/>
        <end position="657"/>
    </location>
</feature>
<dbReference type="FunFam" id="3.30.160.60:FF:000478">
    <property type="entry name" value="Zinc finger protein 133"/>
    <property type="match status" value="1"/>
</dbReference>
<feature type="domain" description="C2H2-type" evidence="12">
    <location>
        <begin position="722"/>
        <end position="749"/>
    </location>
</feature>
<dbReference type="PROSITE" id="PS00028">
    <property type="entry name" value="ZINC_FINGER_C2H2_1"/>
    <property type="match status" value="8"/>
</dbReference>
<dbReference type="Proteomes" id="UP001148018">
    <property type="component" value="Unassembled WGS sequence"/>
</dbReference>
<evidence type="ECO:0000256" key="11">
    <source>
        <dbReference type="SAM" id="MobiDB-lite"/>
    </source>
</evidence>
<keyword evidence="8" id="KW-0804">Transcription</keyword>
<feature type="compositionally biased region" description="Low complexity" evidence="11">
    <location>
        <begin position="179"/>
        <end position="206"/>
    </location>
</feature>
<dbReference type="GO" id="GO:0008270">
    <property type="term" value="F:zinc ion binding"/>
    <property type="evidence" value="ECO:0007669"/>
    <property type="project" value="UniProtKB-KW"/>
</dbReference>